<sequence>MHHADNLVDLMSYGCTEDCGDKSTITFNDQKLLTLVGRIMVVNDAVKNQRKYKDLYFFQHLKETRVLLRLAIWRVEFSGRLEAMGHGWHIRIRSFR</sequence>
<gene>
    <name evidence="1" type="ORF">RRG08_024251</name>
</gene>
<evidence type="ECO:0000313" key="2">
    <source>
        <dbReference type="Proteomes" id="UP001283361"/>
    </source>
</evidence>
<proteinExistence type="predicted"/>
<comment type="caution">
    <text evidence="1">The sequence shown here is derived from an EMBL/GenBank/DDBJ whole genome shotgun (WGS) entry which is preliminary data.</text>
</comment>
<protein>
    <submittedName>
        <fullName evidence="1">Uncharacterized protein</fullName>
    </submittedName>
</protein>
<evidence type="ECO:0000313" key="1">
    <source>
        <dbReference type="EMBL" id="KAK3761384.1"/>
    </source>
</evidence>
<name>A0AAE1D8H1_9GAST</name>
<reference evidence="1" key="1">
    <citation type="journal article" date="2023" name="G3 (Bethesda)">
        <title>A reference genome for the long-term kleptoplast-retaining sea slug Elysia crispata morphotype clarki.</title>
        <authorList>
            <person name="Eastman K.E."/>
            <person name="Pendleton A.L."/>
            <person name="Shaikh M.A."/>
            <person name="Suttiyut T."/>
            <person name="Ogas R."/>
            <person name="Tomko P."/>
            <person name="Gavelis G."/>
            <person name="Widhalm J.R."/>
            <person name="Wisecaver J.H."/>
        </authorList>
    </citation>
    <scope>NUCLEOTIDE SEQUENCE</scope>
    <source>
        <strain evidence="1">ECLA1</strain>
    </source>
</reference>
<dbReference type="EMBL" id="JAWDGP010004902">
    <property type="protein sequence ID" value="KAK3761384.1"/>
    <property type="molecule type" value="Genomic_DNA"/>
</dbReference>
<dbReference type="Proteomes" id="UP001283361">
    <property type="component" value="Unassembled WGS sequence"/>
</dbReference>
<dbReference type="AlphaFoldDB" id="A0AAE1D8H1"/>
<accession>A0AAE1D8H1</accession>
<organism evidence="1 2">
    <name type="scientific">Elysia crispata</name>
    <name type="common">lettuce slug</name>
    <dbReference type="NCBI Taxonomy" id="231223"/>
    <lineage>
        <taxon>Eukaryota</taxon>
        <taxon>Metazoa</taxon>
        <taxon>Spiralia</taxon>
        <taxon>Lophotrochozoa</taxon>
        <taxon>Mollusca</taxon>
        <taxon>Gastropoda</taxon>
        <taxon>Heterobranchia</taxon>
        <taxon>Euthyneura</taxon>
        <taxon>Panpulmonata</taxon>
        <taxon>Sacoglossa</taxon>
        <taxon>Placobranchoidea</taxon>
        <taxon>Plakobranchidae</taxon>
        <taxon>Elysia</taxon>
    </lineage>
</organism>
<keyword evidence="2" id="KW-1185">Reference proteome</keyword>